<accession>A0ABW5P4M4</accession>
<proteinExistence type="predicted"/>
<organism evidence="2 3">
    <name type="scientific">Deinococcus taklimakanensis</name>
    <dbReference type="NCBI Taxonomy" id="536443"/>
    <lineage>
        <taxon>Bacteria</taxon>
        <taxon>Thermotogati</taxon>
        <taxon>Deinococcota</taxon>
        <taxon>Deinococci</taxon>
        <taxon>Deinococcales</taxon>
        <taxon>Deinococcaceae</taxon>
        <taxon>Deinococcus</taxon>
    </lineage>
</organism>
<feature type="chain" id="PRO_5046598028" evidence="1">
    <location>
        <begin position="34"/>
        <end position="148"/>
    </location>
</feature>
<gene>
    <name evidence="2" type="ORF">ACFSR9_10915</name>
</gene>
<dbReference type="Proteomes" id="UP001597475">
    <property type="component" value="Unassembled WGS sequence"/>
</dbReference>
<comment type="caution">
    <text evidence="2">The sequence shown here is derived from an EMBL/GenBank/DDBJ whole genome shotgun (WGS) entry which is preliminary data.</text>
</comment>
<evidence type="ECO:0000313" key="3">
    <source>
        <dbReference type="Proteomes" id="UP001597475"/>
    </source>
</evidence>
<sequence length="148" mass="16656">MAPLVKRHTPRRANIWTSALVLSALSLSAPAHAAAPSTCAPHTGILDNMISRPATATRVCSGEKFSRYHQEVSRYRALGLHFEIWSTALKDAPSFDNYLRREMGKRGYRLTQKFTNGETKYTHPAGRGARISAWNVSGRKYWMLFLYG</sequence>
<name>A0ABW5P4M4_9DEIO</name>
<dbReference type="EMBL" id="JBHUMK010000048">
    <property type="protein sequence ID" value="MFD2609940.1"/>
    <property type="molecule type" value="Genomic_DNA"/>
</dbReference>
<reference evidence="3" key="1">
    <citation type="journal article" date="2019" name="Int. J. Syst. Evol. Microbiol.">
        <title>The Global Catalogue of Microorganisms (GCM) 10K type strain sequencing project: providing services to taxonomists for standard genome sequencing and annotation.</title>
        <authorList>
            <consortium name="The Broad Institute Genomics Platform"/>
            <consortium name="The Broad Institute Genome Sequencing Center for Infectious Disease"/>
            <person name="Wu L."/>
            <person name="Ma J."/>
        </authorList>
    </citation>
    <scope>NUCLEOTIDE SEQUENCE [LARGE SCALE GENOMIC DNA]</scope>
    <source>
        <strain evidence="3">KCTC 33842</strain>
    </source>
</reference>
<keyword evidence="1" id="KW-0732">Signal</keyword>
<evidence type="ECO:0000256" key="1">
    <source>
        <dbReference type="SAM" id="SignalP"/>
    </source>
</evidence>
<protein>
    <submittedName>
        <fullName evidence="2">Uncharacterized protein</fullName>
    </submittedName>
</protein>
<evidence type="ECO:0000313" key="2">
    <source>
        <dbReference type="EMBL" id="MFD2609940.1"/>
    </source>
</evidence>
<feature type="signal peptide" evidence="1">
    <location>
        <begin position="1"/>
        <end position="33"/>
    </location>
</feature>
<keyword evidence="3" id="KW-1185">Reference proteome</keyword>